<dbReference type="Gene3D" id="1.25.40.10">
    <property type="entry name" value="Tetratricopeptide repeat domain"/>
    <property type="match status" value="1"/>
</dbReference>
<keyword evidence="1" id="KW-0677">Repeat</keyword>
<dbReference type="InterPro" id="IPR042282">
    <property type="entry name" value="FKBP6/shu"/>
</dbReference>
<dbReference type="GO" id="GO:0003723">
    <property type="term" value="F:RNA binding"/>
    <property type="evidence" value="ECO:0007669"/>
    <property type="project" value="UniProtKB-UniRule"/>
</dbReference>
<keyword evidence="7" id="KW-1185">Reference proteome</keyword>
<evidence type="ECO:0000256" key="1">
    <source>
        <dbReference type="ARBA" id="ARBA00022737"/>
    </source>
</evidence>
<dbReference type="SUPFAM" id="SSF54768">
    <property type="entry name" value="dsRNA-binding domain-like"/>
    <property type="match status" value="1"/>
</dbReference>
<dbReference type="InterPro" id="IPR011990">
    <property type="entry name" value="TPR-like_helical_dom_sf"/>
</dbReference>
<sequence length="541" mass="61067">MIRPEDLAALKRALQSSDHATQQLLGPLLHLPPVQQLLVSFLHDETRSFEDHQLLVSFLHDETRSFEDHVWDPMARTVLDRLREAAPELHDERADLTNIFQQELFRPHQAYDYMADVDSAHEDGKRKFARGDHYAAFNAFKRALEALLKFHQDDYHGAEIDPVEWEEQDRRARYVTLCVNIALCALKLKMVTTIRDYAKKALAVDERSSKALYAMAKVHIMEHMYEDARAVVAKALALYPDNESLVKLERDIDVAEQQEHETRVQMAAAKVKHDQLMEEEKRRQAELDAQRLERFTRAEQVTPLPLLRDTVNPAQRLNVYFMRIKHQLVVEIDQLHNPDNGESPLFQCHIRDGTTGVELAKECHIRDGTTGVELAKEVKASSKKGAKTDASAVAIQTLWDNKKAAGALLPEDLEHLAAIEAKTTDDGAAPAHAQTHAPSFVEEPVQLTVYERQIDAVMLLNQLNQQRRLAVSFDIEDVSSPGSPEFKCTCTLNGKAMGVARALAKKKAKADAAAQAYDKAVNDKLIVFAKGRADDEQYEAP</sequence>
<evidence type="ECO:0000256" key="2">
    <source>
        <dbReference type="ARBA" id="ARBA00022803"/>
    </source>
</evidence>
<dbReference type="PANTHER" id="PTHR46674:SF1">
    <property type="entry name" value="INACTIVE PEPTIDYL-PROLYL CIS-TRANS ISOMERASE FKBP6"/>
    <property type="match status" value="1"/>
</dbReference>
<feature type="repeat" description="TPR" evidence="4">
    <location>
        <begin position="209"/>
        <end position="242"/>
    </location>
</feature>
<keyword evidence="2 4" id="KW-0802">TPR repeat</keyword>
<accession>A0AAD5LEI0</accession>
<proteinExistence type="predicted"/>
<dbReference type="PROSITE" id="PS50005">
    <property type="entry name" value="TPR"/>
    <property type="match status" value="1"/>
</dbReference>
<reference evidence="6" key="1">
    <citation type="submission" date="2021-12" db="EMBL/GenBank/DDBJ databases">
        <title>Prjna785345.</title>
        <authorList>
            <person name="Rujirawat T."/>
            <person name="Krajaejun T."/>
        </authorList>
    </citation>
    <scope>NUCLEOTIDE SEQUENCE</scope>
    <source>
        <strain evidence="6">Pi057C3</strain>
    </source>
</reference>
<dbReference type="Pfam" id="PF00035">
    <property type="entry name" value="dsrm"/>
    <property type="match status" value="1"/>
</dbReference>
<protein>
    <recommendedName>
        <fullName evidence="5">DRBM domain-containing protein</fullName>
    </recommendedName>
</protein>
<dbReference type="Gene3D" id="3.30.160.20">
    <property type="match status" value="1"/>
</dbReference>
<organism evidence="6 7">
    <name type="scientific">Pythium insidiosum</name>
    <name type="common">Pythiosis disease agent</name>
    <dbReference type="NCBI Taxonomy" id="114742"/>
    <lineage>
        <taxon>Eukaryota</taxon>
        <taxon>Sar</taxon>
        <taxon>Stramenopiles</taxon>
        <taxon>Oomycota</taxon>
        <taxon>Peronosporomycetes</taxon>
        <taxon>Pythiales</taxon>
        <taxon>Pythiaceae</taxon>
        <taxon>Pythium</taxon>
    </lineage>
</organism>
<evidence type="ECO:0000256" key="3">
    <source>
        <dbReference type="PROSITE-ProRule" id="PRU00266"/>
    </source>
</evidence>
<evidence type="ECO:0000313" key="6">
    <source>
        <dbReference type="EMBL" id="KAJ0395293.1"/>
    </source>
</evidence>
<evidence type="ECO:0000313" key="7">
    <source>
        <dbReference type="Proteomes" id="UP001209570"/>
    </source>
</evidence>
<dbReference type="PANTHER" id="PTHR46674">
    <property type="entry name" value="INACTIVE PEPTIDYL-PROLYL CIS-TRANS ISOMERASE FKBP6"/>
    <property type="match status" value="1"/>
</dbReference>
<dbReference type="InterPro" id="IPR014720">
    <property type="entry name" value="dsRBD_dom"/>
</dbReference>
<keyword evidence="3" id="KW-0694">RNA-binding</keyword>
<gene>
    <name evidence="6" type="ORF">P43SY_001161</name>
</gene>
<feature type="domain" description="DRBM" evidence="5">
    <location>
        <begin position="455"/>
        <end position="522"/>
    </location>
</feature>
<dbReference type="InterPro" id="IPR019734">
    <property type="entry name" value="TPR_rpt"/>
</dbReference>
<comment type="caution">
    <text evidence="6">The sequence shown here is derived from an EMBL/GenBank/DDBJ whole genome shotgun (WGS) entry which is preliminary data.</text>
</comment>
<dbReference type="PROSITE" id="PS50137">
    <property type="entry name" value="DS_RBD"/>
    <property type="match status" value="1"/>
</dbReference>
<dbReference type="AlphaFoldDB" id="A0AAD5LEI0"/>
<dbReference type="SUPFAM" id="SSF48452">
    <property type="entry name" value="TPR-like"/>
    <property type="match status" value="1"/>
</dbReference>
<dbReference type="EMBL" id="JAKCXM010000353">
    <property type="protein sequence ID" value="KAJ0395293.1"/>
    <property type="molecule type" value="Genomic_DNA"/>
</dbReference>
<evidence type="ECO:0000256" key="4">
    <source>
        <dbReference type="PROSITE-ProRule" id="PRU00339"/>
    </source>
</evidence>
<name>A0AAD5LEI0_PYTIN</name>
<evidence type="ECO:0000259" key="5">
    <source>
        <dbReference type="PROSITE" id="PS50137"/>
    </source>
</evidence>
<dbReference type="SMART" id="SM00358">
    <property type="entry name" value="DSRM"/>
    <property type="match status" value="1"/>
</dbReference>
<dbReference type="Proteomes" id="UP001209570">
    <property type="component" value="Unassembled WGS sequence"/>
</dbReference>